<feature type="compositionally biased region" description="Basic and acidic residues" evidence="1">
    <location>
        <begin position="1"/>
        <end position="26"/>
    </location>
</feature>
<reference evidence="2" key="1">
    <citation type="submission" date="2020-10" db="EMBL/GenBank/DDBJ databases">
        <authorList>
            <person name="Han B."/>
            <person name="Lu T."/>
            <person name="Zhao Q."/>
            <person name="Huang X."/>
            <person name="Zhao Y."/>
        </authorList>
    </citation>
    <scope>NUCLEOTIDE SEQUENCE</scope>
</reference>
<protein>
    <submittedName>
        <fullName evidence="2">Uncharacterized protein</fullName>
    </submittedName>
</protein>
<proteinExistence type="predicted"/>
<gene>
    <name evidence="2" type="ORF">NCGR_LOCUS5908</name>
</gene>
<sequence length="146" mass="16371">MEGSIEKTMKADKAGMSDAEKMEPSIEKTTNADKAVMSDAEQRANFIAFIEDCKIAAEKAAGKKKSKTVMRRLTQKHIDAVLAVPIETTRPGWSEEQLARVKDRDVRDRIRDSLAASAAVVDKSREELRLEKERIRSRGAPDTRVR</sequence>
<comment type="caution">
    <text evidence="2">The sequence shown here is derived from an EMBL/GenBank/DDBJ whole genome shotgun (WGS) entry which is preliminary data.</text>
</comment>
<evidence type="ECO:0000256" key="1">
    <source>
        <dbReference type="SAM" id="MobiDB-lite"/>
    </source>
</evidence>
<dbReference type="Proteomes" id="UP000604825">
    <property type="component" value="Unassembled WGS sequence"/>
</dbReference>
<dbReference type="EMBL" id="CAJGYO010000002">
    <property type="protein sequence ID" value="CAD6209723.1"/>
    <property type="molecule type" value="Genomic_DNA"/>
</dbReference>
<name>A0A811MMU8_9POAL</name>
<dbReference type="AlphaFoldDB" id="A0A811MMU8"/>
<evidence type="ECO:0000313" key="3">
    <source>
        <dbReference type="Proteomes" id="UP000604825"/>
    </source>
</evidence>
<organism evidence="2 3">
    <name type="scientific">Miscanthus lutarioriparius</name>
    <dbReference type="NCBI Taxonomy" id="422564"/>
    <lineage>
        <taxon>Eukaryota</taxon>
        <taxon>Viridiplantae</taxon>
        <taxon>Streptophyta</taxon>
        <taxon>Embryophyta</taxon>
        <taxon>Tracheophyta</taxon>
        <taxon>Spermatophyta</taxon>
        <taxon>Magnoliopsida</taxon>
        <taxon>Liliopsida</taxon>
        <taxon>Poales</taxon>
        <taxon>Poaceae</taxon>
        <taxon>PACMAD clade</taxon>
        <taxon>Panicoideae</taxon>
        <taxon>Andropogonodae</taxon>
        <taxon>Andropogoneae</taxon>
        <taxon>Saccharinae</taxon>
        <taxon>Miscanthus</taxon>
    </lineage>
</organism>
<keyword evidence="3" id="KW-1185">Reference proteome</keyword>
<evidence type="ECO:0000313" key="2">
    <source>
        <dbReference type="EMBL" id="CAD6209723.1"/>
    </source>
</evidence>
<accession>A0A811MMU8</accession>
<feature type="region of interest" description="Disordered" evidence="1">
    <location>
        <begin position="1"/>
        <end position="33"/>
    </location>
</feature>